<feature type="compositionally biased region" description="Basic and acidic residues" evidence="1">
    <location>
        <begin position="177"/>
        <end position="203"/>
    </location>
</feature>
<feature type="region of interest" description="Disordered" evidence="1">
    <location>
        <begin position="278"/>
        <end position="352"/>
    </location>
</feature>
<evidence type="ECO:0000256" key="1">
    <source>
        <dbReference type="SAM" id="MobiDB-lite"/>
    </source>
</evidence>
<keyword evidence="3" id="KW-1185">Reference proteome</keyword>
<dbReference type="AlphaFoldDB" id="A0A250XS16"/>
<comment type="caution">
    <text evidence="2">The sequence shown here is derived from an EMBL/GenBank/DDBJ whole genome shotgun (WGS) entry which is preliminary data.</text>
</comment>
<dbReference type="Proteomes" id="UP000232323">
    <property type="component" value="Unassembled WGS sequence"/>
</dbReference>
<organism evidence="2 3">
    <name type="scientific">Chlamydomonas eustigma</name>
    <dbReference type="NCBI Taxonomy" id="1157962"/>
    <lineage>
        <taxon>Eukaryota</taxon>
        <taxon>Viridiplantae</taxon>
        <taxon>Chlorophyta</taxon>
        <taxon>core chlorophytes</taxon>
        <taxon>Chlorophyceae</taxon>
        <taxon>CS clade</taxon>
        <taxon>Chlamydomonadales</taxon>
        <taxon>Chlamydomonadaceae</taxon>
        <taxon>Chlamydomonas</taxon>
    </lineage>
</organism>
<proteinExistence type="predicted"/>
<feature type="region of interest" description="Disordered" evidence="1">
    <location>
        <begin position="169"/>
        <end position="229"/>
    </location>
</feature>
<protein>
    <submittedName>
        <fullName evidence="2">Uncharacterized protein</fullName>
    </submittedName>
</protein>
<evidence type="ECO:0000313" key="3">
    <source>
        <dbReference type="Proteomes" id="UP000232323"/>
    </source>
</evidence>
<feature type="compositionally biased region" description="Polar residues" evidence="1">
    <location>
        <begin position="290"/>
        <end position="306"/>
    </location>
</feature>
<accession>A0A250XS16</accession>
<feature type="compositionally biased region" description="Polar residues" evidence="1">
    <location>
        <begin position="204"/>
        <end position="213"/>
    </location>
</feature>
<reference evidence="2 3" key="1">
    <citation type="submission" date="2017-08" db="EMBL/GenBank/DDBJ databases">
        <title>Acidophilic green algal genome provides insights into adaptation to an acidic environment.</title>
        <authorList>
            <person name="Hirooka S."/>
            <person name="Hirose Y."/>
            <person name="Kanesaki Y."/>
            <person name="Higuchi S."/>
            <person name="Fujiwara T."/>
            <person name="Onuma R."/>
            <person name="Era A."/>
            <person name="Ohbayashi R."/>
            <person name="Uzuka A."/>
            <person name="Nozaki H."/>
            <person name="Yoshikawa H."/>
            <person name="Miyagishima S.Y."/>
        </authorList>
    </citation>
    <scope>NUCLEOTIDE SEQUENCE [LARGE SCALE GENOMIC DNA]</scope>
    <source>
        <strain evidence="2 3">NIES-2499</strain>
    </source>
</reference>
<name>A0A250XS16_9CHLO</name>
<evidence type="ECO:0000313" key="2">
    <source>
        <dbReference type="EMBL" id="GAX85590.1"/>
    </source>
</evidence>
<sequence length="352" mass="38023">MASFCTPSAPKAQPDVKINPWKFLQGSLNSCSSVVIKRVEKEDPYPGLIPESQYFLQLESYVKALPQPAWRNLAQLPVKHQINLKKSLHHGPGNSLPIHEHYALHTKQQKAAAPTNNGMKLRLHQLGSPYRQAPDVRPLLAAVVYLPQDKSHVPVPVYSKADLETILPASLGTNPTTEHEQARGRKELKTSRQQRDVSLKVDSSENIGNSNGGVPTHSPTKEGPSMIGSADSAVLSGLVLQGSDQGPGAADLKDLLPQQLSEHVNENTRMPVSANVVADETAPQDKQSKVGHTSSASPIVTKSGQTGVAEADCEEMEGSVPEPKTQRREDAAHHDDGTDQNMTVPNMTVANT</sequence>
<feature type="compositionally biased region" description="Polar residues" evidence="1">
    <location>
        <begin position="339"/>
        <end position="352"/>
    </location>
</feature>
<gene>
    <name evidence="2" type="ORF">CEUSTIGMA_g13005.t1</name>
</gene>
<dbReference type="EMBL" id="BEGY01000179">
    <property type="protein sequence ID" value="GAX85590.1"/>
    <property type="molecule type" value="Genomic_DNA"/>
</dbReference>
<feature type="compositionally biased region" description="Basic and acidic residues" evidence="1">
    <location>
        <begin position="324"/>
        <end position="337"/>
    </location>
</feature>